<feature type="domain" description="SMP-30/Gluconolactonase/LRE-like region" evidence="4">
    <location>
        <begin position="11"/>
        <end position="245"/>
    </location>
</feature>
<dbReference type="Pfam" id="PF08450">
    <property type="entry name" value="SGL"/>
    <property type="match status" value="1"/>
</dbReference>
<name>Q2CB41_OCEGH</name>
<dbReference type="PRINTS" id="PR01790">
    <property type="entry name" value="SMP30FAMILY"/>
</dbReference>
<dbReference type="InterPro" id="IPR013658">
    <property type="entry name" value="SGL"/>
</dbReference>
<keyword evidence="6" id="KW-1185">Reference proteome</keyword>
<dbReference type="GO" id="GO:0004341">
    <property type="term" value="F:gluconolactonase activity"/>
    <property type="evidence" value="ECO:0007669"/>
    <property type="project" value="TreeGrafter"/>
</dbReference>
<dbReference type="Gene3D" id="2.120.10.30">
    <property type="entry name" value="TolB, C-terminal domain"/>
    <property type="match status" value="1"/>
</dbReference>
<feature type="binding site" evidence="3">
    <location>
        <position position="187"/>
    </location>
    <ligand>
        <name>a divalent metal cation</name>
        <dbReference type="ChEBI" id="CHEBI:60240"/>
    </ligand>
</feature>
<dbReference type="InterPro" id="IPR011042">
    <property type="entry name" value="6-blade_b-propeller_TolB-like"/>
</dbReference>
<feature type="active site" description="Proton donor/acceptor" evidence="2">
    <location>
        <position position="187"/>
    </location>
</feature>
<dbReference type="OrthoDB" id="2633250at2"/>
<feature type="binding site" evidence="3">
    <location>
        <position position="90"/>
    </location>
    <ligand>
        <name>substrate</name>
    </ligand>
</feature>
<dbReference type="GO" id="GO:0019853">
    <property type="term" value="P:L-ascorbic acid biosynthetic process"/>
    <property type="evidence" value="ECO:0007669"/>
    <property type="project" value="TreeGrafter"/>
</dbReference>
<dbReference type="STRING" id="314256.OG2516_14181"/>
<comment type="cofactor">
    <cofactor evidence="3">
        <name>Zn(2+)</name>
        <dbReference type="ChEBI" id="CHEBI:29105"/>
    </cofactor>
    <text evidence="3">Binds 1 divalent metal cation per subunit.</text>
</comment>
<accession>Q2CB41</accession>
<evidence type="ECO:0000256" key="3">
    <source>
        <dbReference type="PIRSR" id="PIRSR605511-2"/>
    </source>
</evidence>
<dbReference type="HOGENOM" id="CLU_036110_3_1_5"/>
<dbReference type="SUPFAM" id="SSF63829">
    <property type="entry name" value="Calcium-dependent phosphotriesterase"/>
    <property type="match status" value="1"/>
</dbReference>
<comment type="caution">
    <text evidence="5">The sequence shown here is derived from an EMBL/GenBank/DDBJ whole genome shotgun (WGS) entry which is preliminary data.</text>
</comment>
<dbReference type="AlphaFoldDB" id="Q2CB41"/>
<keyword evidence="3" id="KW-0862">Zinc</keyword>
<sequence length="277" mass="29772">MRLHDETCCTLGEGPLWHPGRDQLFWFDILSKRLHTRGQSWEFEHCVSAAGWVADDKLLMASAVGLHLFDIDTGTSEDVCAMEADDSVTRSNDGRADPRGGFWIGTMGMNAEDGAGAIYRFHKGELRRLYPGISIPNAICFAPDGRFACFADTPSGQVMRVALDGEGWPDGEPEVFVDMNEAGLKPDGAVFDSDGNLWCAQFGAGRVSVYGTDGALKTFVGLPAAQTTCPAFGGEGRATLFVTSAAVGLSDALNPHHGRTFAVETTARGQAEHQVRL</sequence>
<evidence type="ECO:0000313" key="6">
    <source>
        <dbReference type="Proteomes" id="UP000003635"/>
    </source>
</evidence>
<keyword evidence="3" id="KW-0479">Metal-binding</keyword>
<feature type="binding site" evidence="3">
    <location>
        <position position="137"/>
    </location>
    <ligand>
        <name>a divalent metal cation</name>
        <dbReference type="ChEBI" id="CHEBI:60240"/>
    </ligand>
</feature>
<organism evidence="5 6">
    <name type="scientific">Oceanicola granulosus (strain ATCC BAA-861 / DSM 15982 / KCTC 12143 / HTCC2516)</name>
    <dbReference type="NCBI Taxonomy" id="314256"/>
    <lineage>
        <taxon>Bacteria</taxon>
        <taxon>Pseudomonadati</taxon>
        <taxon>Pseudomonadota</taxon>
        <taxon>Alphaproteobacteria</taxon>
        <taxon>Rhodobacterales</taxon>
        <taxon>Roseobacteraceae</taxon>
        <taxon>Oceanicola</taxon>
    </lineage>
</organism>
<dbReference type="PANTHER" id="PTHR10907:SF47">
    <property type="entry name" value="REGUCALCIN"/>
    <property type="match status" value="1"/>
</dbReference>
<dbReference type="eggNOG" id="COG3386">
    <property type="taxonomic scope" value="Bacteria"/>
</dbReference>
<reference evidence="5 6" key="1">
    <citation type="journal article" date="2010" name="J. Bacteriol.">
        <title>Genome sequences of Oceanicola granulosus HTCC2516(T) and Oceanicola batsensis HTCC2597(TDelta).</title>
        <authorList>
            <person name="Thrash J.C."/>
            <person name="Cho J.C."/>
            <person name="Vergin K.L."/>
            <person name="Giovannoni S.J."/>
        </authorList>
    </citation>
    <scope>NUCLEOTIDE SEQUENCE [LARGE SCALE GENOMIC DNA]</scope>
    <source>
        <strain evidence="6">ATCC BAA-861 / DSM 15982 / KCTC 12143 / HTCC2516</strain>
    </source>
</reference>
<dbReference type="PANTHER" id="PTHR10907">
    <property type="entry name" value="REGUCALCIN"/>
    <property type="match status" value="1"/>
</dbReference>
<feature type="binding site" evidence="3">
    <location>
        <position position="13"/>
    </location>
    <ligand>
        <name>a divalent metal cation</name>
        <dbReference type="ChEBI" id="CHEBI:60240"/>
    </ligand>
</feature>
<evidence type="ECO:0000256" key="1">
    <source>
        <dbReference type="ARBA" id="ARBA00008853"/>
    </source>
</evidence>
<protein>
    <submittedName>
        <fullName evidence="5">Smp-30/Cgr1 family protein</fullName>
    </submittedName>
</protein>
<dbReference type="EMBL" id="AAOT01000043">
    <property type="protein sequence ID" value="EAR49889.1"/>
    <property type="molecule type" value="Genomic_DNA"/>
</dbReference>
<comment type="similarity">
    <text evidence="1">Belongs to the SMP-30/CGR1 family.</text>
</comment>
<dbReference type="GO" id="GO:0005509">
    <property type="term" value="F:calcium ion binding"/>
    <property type="evidence" value="ECO:0007669"/>
    <property type="project" value="TreeGrafter"/>
</dbReference>
<gene>
    <name evidence="5" type="ORF">OG2516_14181</name>
</gene>
<dbReference type="Proteomes" id="UP000003635">
    <property type="component" value="Unassembled WGS sequence"/>
</dbReference>
<dbReference type="InterPro" id="IPR005511">
    <property type="entry name" value="SMP-30"/>
</dbReference>
<proteinExistence type="inferred from homology"/>
<evidence type="ECO:0000313" key="5">
    <source>
        <dbReference type="EMBL" id="EAR49889.1"/>
    </source>
</evidence>
<evidence type="ECO:0000259" key="4">
    <source>
        <dbReference type="Pfam" id="PF08450"/>
    </source>
</evidence>
<dbReference type="RefSeq" id="WP_007256352.1">
    <property type="nucleotide sequence ID" value="NZ_CH724108.1"/>
</dbReference>
<feature type="binding site" evidence="3">
    <location>
        <position position="92"/>
    </location>
    <ligand>
        <name>substrate</name>
    </ligand>
</feature>
<evidence type="ECO:0000256" key="2">
    <source>
        <dbReference type="PIRSR" id="PIRSR605511-1"/>
    </source>
</evidence>